<sequence length="237" mass="26804">MPVICKMLPLWIYAVLAYSTSRELDTKAFTSMIWDHIMKILGKIDQHAALELSPGNSEVFVNRFFEVLGTNTISSGVRTLVEDTIPPSLAYQVAALLKSQDEEVQERVIRVCCEVLHQIGSILLKIAEEEAPRTGLNRTSFVIITQAIVSGMVKGSFNRDFLLQVVPACMSAIAKLPYRMFIYSRIKDLFFKFGTEQTFSRRILDELTSAECSAYYAQLSKDSDERIKKILRSQSEC</sequence>
<protein>
    <submittedName>
        <fullName evidence="2">Uncharacterized protein</fullName>
    </submittedName>
</protein>
<dbReference type="EMBL" id="UYYB01000126">
    <property type="protein sequence ID" value="VDM65098.1"/>
    <property type="molecule type" value="Genomic_DNA"/>
</dbReference>
<feature type="signal peptide" evidence="1">
    <location>
        <begin position="1"/>
        <end position="17"/>
    </location>
</feature>
<feature type="chain" id="PRO_5018227525" evidence="1">
    <location>
        <begin position="18"/>
        <end position="237"/>
    </location>
</feature>
<evidence type="ECO:0000313" key="2">
    <source>
        <dbReference type="EMBL" id="VDM65098.1"/>
    </source>
</evidence>
<dbReference type="AlphaFoldDB" id="A0A3P7K7I4"/>
<evidence type="ECO:0000313" key="3">
    <source>
        <dbReference type="Proteomes" id="UP000270094"/>
    </source>
</evidence>
<name>A0A3P7K7I4_STRVU</name>
<gene>
    <name evidence="2" type="ORF">SVUK_LOCUS96</name>
</gene>
<dbReference type="Proteomes" id="UP000270094">
    <property type="component" value="Unassembled WGS sequence"/>
</dbReference>
<reference evidence="2 3" key="1">
    <citation type="submission" date="2018-11" db="EMBL/GenBank/DDBJ databases">
        <authorList>
            <consortium name="Pathogen Informatics"/>
        </authorList>
    </citation>
    <scope>NUCLEOTIDE SEQUENCE [LARGE SCALE GENOMIC DNA]</scope>
</reference>
<proteinExistence type="predicted"/>
<organism evidence="2 3">
    <name type="scientific">Strongylus vulgaris</name>
    <name type="common">Blood worm</name>
    <dbReference type="NCBI Taxonomy" id="40348"/>
    <lineage>
        <taxon>Eukaryota</taxon>
        <taxon>Metazoa</taxon>
        <taxon>Ecdysozoa</taxon>
        <taxon>Nematoda</taxon>
        <taxon>Chromadorea</taxon>
        <taxon>Rhabditida</taxon>
        <taxon>Rhabditina</taxon>
        <taxon>Rhabditomorpha</taxon>
        <taxon>Strongyloidea</taxon>
        <taxon>Strongylidae</taxon>
        <taxon>Strongylus</taxon>
    </lineage>
</organism>
<accession>A0A3P7K7I4</accession>
<evidence type="ECO:0000256" key="1">
    <source>
        <dbReference type="SAM" id="SignalP"/>
    </source>
</evidence>
<dbReference type="OrthoDB" id="5792463at2759"/>
<keyword evidence="3" id="KW-1185">Reference proteome</keyword>
<keyword evidence="1" id="KW-0732">Signal</keyword>